<protein>
    <submittedName>
        <fullName evidence="1">Uncharacterized protein</fullName>
    </submittedName>
</protein>
<proteinExistence type="predicted"/>
<dbReference type="EMBL" id="JBHTHM010000060">
    <property type="protein sequence ID" value="MFD0782908.1"/>
    <property type="molecule type" value="Genomic_DNA"/>
</dbReference>
<accession>A0ABW2ZWQ4</accession>
<organism evidence="1 2">
    <name type="scientific">Micromonospora azadirachtae</name>
    <dbReference type="NCBI Taxonomy" id="1970735"/>
    <lineage>
        <taxon>Bacteria</taxon>
        <taxon>Bacillati</taxon>
        <taxon>Actinomycetota</taxon>
        <taxon>Actinomycetes</taxon>
        <taxon>Micromonosporales</taxon>
        <taxon>Micromonosporaceae</taxon>
        <taxon>Micromonospora</taxon>
    </lineage>
</organism>
<comment type="caution">
    <text evidence="1">The sequence shown here is derived from an EMBL/GenBank/DDBJ whole genome shotgun (WGS) entry which is preliminary data.</text>
</comment>
<reference evidence="2" key="1">
    <citation type="journal article" date="2019" name="Int. J. Syst. Evol. Microbiol.">
        <title>The Global Catalogue of Microorganisms (GCM) 10K type strain sequencing project: providing services to taxonomists for standard genome sequencing and annotation.</title>
        <authorList>
            <consortium name="The Broad Institute Genomics Platform"/>
            <consortium name="The Broad Institute Genome Sequencing Center for Infectious Disease"/>
            <person name="Wu L."/>
            <person name="Ma J."/>
        </authorList>
    </citation>
    <scope>NUCLEOTIDE SEQUENCE [LARGE SCALE GENOMIC DNA]</scope>
    <source>
        <strain evidence="2">JCM 32148</strain>
    </source>
</reference>
<keyword evidence="2" id="KW-1185">Reference proteome</keyword>
<sequence length="157" mass="17922">MAATKQHIEREIVRILGAARQTTREHRTSLLRDLAEQMVDLREHYLTPSGEPDWTGRTGMYRYAVRELYARAGYSPEERKVVQTSTRYHVGNLVRARLPQETADALGLVRTTPQDRSRIRSRRDRDELRELLAVARELLAAQKKTNGDAQAASTPAL</sequence>
<name>A0ABW2ZWQ4_9ACTN</name>
<dbReference type="Proteomes" id="UP001597053">
    <property type="component" value="Unassembled WGS sequence"/>
</dbReference>
<evidence type="ECO:0000313" key="1">
    <source>
        <dbReference type="EMBL" id="MFD0782908.1"/>
    </source>
</evidence>
<evidence type="ECO:0000313" key="2">
    <source>
        <dbReference type="Proteomes" id="UP001597053"/>
    </source>
</evidence>
<gene>
    <name evidence="1" type="ORF">ACFQZ8_03055</name>
</gene>